<dbReference type="RefSeq" id="WP_041496532.1">
    <property type="nucleotide sequence ID" value="NZ_AP014548.1"/>
</dbReference>
<evidence type="ECO:0000313" key="2">
    <source>
        <dbReference type="EMBL" id="BAO56036.1"/>
    </source>
</evidence>
<sequence length="66" mass="7822">MFKKSNARWSIRILNLDALGIEVKSPQSRHKRDEDLQRKARLSRQKRDGNAQKNKTHRLTAQRLIN</sequence>
<dbReference type="HOGENOM" id="CLU_2826816_0_0_10"/>
<accession>W8W0B5</accession>
<feature type="region of interest" description="Disordered" evidence="1">
    <location>
        <begin position="25"/>
        <end position="66"/>
    </location>
</feature>
<dbReference type="Proteomes" id="UP000031760">
    <property type="component" value="Chromosome"/>
</dbReference>
<dbReference type="AlphaFoldDB" id="W8W0B5"/>
<reference evidence="2 3" key="1">
    <citation type="journal article" date="2014" name="Proc. Natl. Acad. Sci. U.S.A.">
        <title>Functional characterization of flavobacteria rhodopsins reveals a unique class of light-driven chloride pump in bacteria.</title>
        <authorList>
            <person name="Yoshizawa S."/>
            <person name="Kumagai Y."/>
            <person name="Kim H."/>
            <person name="Ogura Y."/>
            <person name="Hayashi T."/>
            <person name="Iwasaki W."/>
            <person name="DeLong E.F."/>
            <person name="Kogure K."/>
        </authorList>
    </citation>
    <scope>NUCLEOTIDE SEQUENCE [LARGE SCALE GENOMIC DNA]</scope>
    <source>
        <strain evidence="2 3">S1-08</strain>
    </source>
</reference>
<evidence type="ECO:0000256" key="1">
    <source>
        <dbReference type="SAM" id="MobiDB-lite"/>
    </source>
</evidence>
<dbReference type="EMBL" id="AP014548">
    <property type="protein sequence ID" value="BAO56036.1"/>
    <property type="molecule type" value="Genomic_DNA"/>
</dbReference>
<protein>
    <submittedName>
        <fullName evidence="2">Uncharacterized protein</fullName>
    </submittedName>
</protein>
<dbReference type="KEGG" id="nmf:NMS_2027"/>
<keyword evidence="3" id="KW-1185">Reference proteome</keyword>
<name>W8W0B5_9FLAO</name>
<evidence type="ECO:0000313" key="3">
    <source>
        <dbReference type="Proteomes" id="UP000031760"/>
    </source>
</evidence>
<organism evidence="2 3">
    <name type="scientific">Nonlabens marinus S1-08</name>
    <dbReference type="NCBI Taxonomy" id="1454201"/>
    <lineage>
        <taxon>Bacteria</taxon>
        <taxon>Pseudomonadati</taxon>
        <taxon>Bacteroidota</taxon>
        <taxon>Flavobacteriia</taxon>
        <taxon>Flavobacteriales</taxon>
        <taxon>Flavobacteriaceae</taxon>
        <taxon>Nonlabens</taxon>
    </lineage>
</organism>
<proteinExistence type="predicted"/>
<dbReference type="STRING" id="1454201.NMS_2027"/>
<gene>
    <name evidence="2" type="ORF">NMS_2027</name>
</gene>